<evidence type="ECO:0000313" key="2">
    <source>
        <dbReference type="EMBL" id="KAK8881235.1"/>
    </source>
</evidence>
<accession>A0ABR2JQQ7</accession>
<dbReference type="Proteomes" id="UP001470230">
    <property type="component" value="Unassembled WGS sequence"/>
</dbReference>
<dbReference type="SMART" id="SM00173">
    <property type="entry name" value="RAS"/>
    <property type="match status" value="1"/>
</dbReference>
<dbReference type="InterPro" id="IPR011009">
    <property type="entry name" value="Kinase-like_dom_sf"/>
</dbReference>
<dbReference type="SUPFAM" id="SSF81901">
    <property type="entry name" value="HCP-like"/>
    <property type="match status" value="1"/>
</dbReference>
<comment type="caution">
    <text evidence="2">The sequence shown here is derived from an EMBL/GenBank/DDBJ whole genome shotgun (WGS) entry which is preliminary data.</text>
</comment>
<proteinExistence type="predicted"/>
<dbReference type="PROSITE" id="PS51419">
    <property type="entry name" value="RAB"/>
    <property type="match status" value="1"/>
</dbReference>
<dbReference type="Gene3D" id="1.25.40.10">
    <property type="entry name" value="Tetratricopeptide repeat domain"/>
    <property type="match status" value="1"/>
</dbReference>
<dbReference type="SUPFAM" id="SSF52540">
    <property type="entry name" value="P-loop containing nucleoside triphosphate hydrolases"/>
    <property type="match status" value="1"/>
</dbReference>
<name>A0ABR2JQQ7_9EUKA</name>
<keyword evidence="3" id="KW-1185">Reference proteome</keyword>
<dbReference type="PRINTS" id="PR00449">
    <property type="entry name" value="RASTRNSFRMNG"/>
</dbReference>
<dbReference type="SMART" id="SM00175">
    <property type="entry name" value="RAB"/>
    <property type="match status" value="1"/>
</dbReference>
<organism evidence="2 3">
    <name type="scientific">Tritrichomonas musculus</name>
    <dbReference type="NCBI Taxonomy" id="1915356"/>
    <lineage>
        <taxon>Eukaryota</taxon>
        <taxon>Metamonada</taxon>
        <taxon>Parabasalia</taxon>
        <taxon>Tritrichomonadida</taxon>
        <taxon>Tritrichomonadidae</taxon>
        <taxon>Tritrichomonas</taxon>
    </lineage>
</organism>
<dbReference type="Pfam" id="PF00071">
    <property type="entry name" value="Ras"/>
    <property type="match status" value="1"/>
</dbReference>
<dbReference type="NCBIfam" id="TIGR00231">
    <property type="entry name" value="small_GTP"/>
    <property type="match status" value="1"/>
</dbReference>
<dbReference type="InterPro" id="IPR006597">
    <property type="entry name" value="Sel1-like"/>
</dbReference>
<protein>
    <submittedName>
        <fullName evidence="2">Uncharacterized protein</fullName>
    </submittedName>
</protein>
<sequence>MFFKRNQINHILQHESLEDLIENTINNPQLINETDILLIIHAIVRKLEDIHKEKIFYGRLTPKNIHFEDNKKTLTCTFRSNCPNDGIDPNFSSQEVINGEIDERHVQKYDLCDENKIIVFPENVPPFFSHLISLTLEKNPEDRPSINEIAEILDSGLIFPSIIDNHKEFNYYLKFTGTKEQNKISYEILKNMENKFINIYRKDRLATVIALYLADYFDDTKAQKEIGINYYDGIKLEKDGNKAFEYISVSAEKHDEKALFYLAQCYINGIGCEENRDKAKIYLERSKNKGYKEADIFLKKNYITIYDSENIPKVIILGYVSTGKTTFIKKLKNIYDKSFSKPTLEPSLNYVLSNDDNNKKYGFVIEDTHGMEQFAYLPPIIYRNASVAIIMFAVDCENSFLAIDKIICHMKSYSDIENIIIIGNKIDKRRTISYNDAQEKASSYNAEYIEVSSEYDTNIQFAKQMIEIKARQTKNSMITTPILNTHENLKNEKCCILI</sequence>
<gene>
    <name evidence="2" type="ORF">M9Y10_003969</name>
</gene>
<evidence type="ECO:0000313" key="3">
    <source>
        <dbReference type="Proteomes" id="UP001470230"/>
    </source>
</evidence>
<dbReference type="SMART" id="SM00671">
    <property type="entry name" value="SEL1"/>
    <property type="match status" value="2"/>
</dbReference>
<evidence type="ECO:0000256" key="1">
    <source>
        <dbReference type="ARBA" id="ARBA00022741"/>
    </source>
</evidence>
<dbReference type="Gene3D" id="1.10.510.10">
    <property type="entry name" value="Transferase(Phosphotransferase) domain 1"/>
    <property type="match status" value="1"/>
</dbReference>
<dbReference type="Pfam" id="PF08238">
    <property type="entry name" value="Sel1"/>
    <property type="match status" value="2"/>
</dbReference>
<reference evidence="2 3" key="1">
    <citation type="submission" date="2024-04" db="EMBL/GenBank/DDBJ databases">
        <title>Tritrichomonas musculus Genome.</title>
        <authorList>
            <person name="Alves-Ferreira E."/>
            <person name="Grigg M."/>
            <person name="Lorenzi H."/>
            <person name="Galac M."/>
        </authorList>
    </citation>
    <scope>NUCLEOTIDE SEQUENCE [LARGE SCALE GENOMIC DNA]</scope>
    <source>
        <strain evidence="2 3">EAF2021</strain>
    </source>
</reference>
<dbReference type="SUPFAM" id="SSF56112">
    <property type="entry name" value="Protein kinase-like (PK-like)"/>
    <property type="match status" value="1"/>
</dbReference>
<dbReference type="SMART" id="SM00174">
    <property type="entry name" value="RHO"/>
    <property type="match status" value="1"/>
</dbReference>
<dbReference type="EMBL" id="JAPFFF010000010">
    <property type="protein sequence ID" value="KAK8881235.1"/>
    <property type="molecule type" value="Genomic_DNA"/>
</dbReference>
<dbReference type="InterPro" id="IPR005225">
    <property type="entry name" value="Small_GTP-bd"/>
</dbReference>
<dbReference type="Gene3D" id="3.40.50.300">
    <property type="entry name" value="P-loop containing nucleotide triphosphate hydrolases"/>
    <property type="match status" value="1"/>
</dbReference>
<dbReference type="InterPro" id="IPR011990">
    <property type="entry name" value="TPR-like_helical_dom_sf"/>
</dbReference>
<dbReference type="InterPro" id="IPR027417">
    <property type="entry name" value="P-loop_NTPase"/>
</dbReference>
<keyword evidence="1" id="KW-0547">Nucleotide-binding</keyword>
<dbReference type="PANTHER" id="PTHR47978">
    <property type="match status" value="1"/>
</dbReference>
<dbReference type="InterPro" id="IPR001806">
    <property type="entry name" value="Small_GTPase"/>
</dbReference>